<dbReference type="GO" id="GO:1901135">
    <property type="term" value="P:carbohydrate derivative metabolic process"/>
    <property type="evidence" value="ECO:0007669"/>
    <property type="project" value="UniProtKB-ARBA"/>
</dbReference>
<organism evidence="2">
    <name type="scientific">Klebsiella pneumoniae</name>
    <dbReference type="NCBI Taxonomy" id="573"/>
    <lineage>
        <taxon>Bacteria</taxon>
        <taxon>Pseudomonadati</taxon>
        <taxon>Pseudomonadota</taxon>
        <taxon>Gammaproteobacteria</taxon>
        <taxon>Enterobacterales</taxon>
        <taxon>Enterobacteriaceae</taxon>
        <taxon>Klebsiella/Raoultella group</taxon>
        <taxon>Klebsiella</taxon>
        <taxon>Klebsiella pneumoniae complex</taxon>
    </lineage>
</organism>
<protein>
    <submittedName>
        <fullName evidence="2">Glycosyl transferases group 1</fullName>
    </submittedName>
</protein>
<sequence>MKKIAVIYHFFPHYRSGIIKELLNSKEYEFHFFGSDIPEYSGIKRYLDIPAERFHIMKFKKIKGFIFQKELIKLSFSKDFDALIILADPHFLMTWPSSIIARINHKKVIFWTHGWTRTLKGMRYIIKKQYHNLADALLLYGHRAKEISIKSGYPEEQTHVIYNSLDYEKQLLSRNALRSLSISENKKKYYSGGDGAIVTVARLIQSCRFDLLIDALYILKKEYNKKPEVIIIGEGPEHDFLAAYANQKAVDNQINFMGACYDENVLSRVIYAADVTVSPGKVGLLAMHSLNYGTPVITHDSFEFQMPEYEAITDNVTGSFFEYNSAESLAKEILVWTKKVKDEETIKACHDVIDRLYNPRTQSRIIHEVLNEKK</sequence>
<dbReference type="Gene3D" id="3.40.50.2000">
    <property type="entry name" value="Glycogen Phosphorylase B"/>
    <property type="match status" value="2"/>
</dbReference>
<proteinExistence type="predicted"/>
<feature type="domain" description="Glycosyl transferase family 1" evidence="1">
    <location>
        <begin position="188"/>
        <end position="340"/>
    </location>
</feature>
<dbReference type="Pfam" id="PF00534">
    <property type="entry name" value="Glycos_transf_1"/>
    <property type="match status" value="1"/>
</dbReference>
<dbReference type="RefSeq" id="WP_048269298.1">
    <property type="nucleotide sequence ID" value="NZ_CABWTM010000001.1"/>
</dbReference>
<dbReference type="InterPro" id="IPR001296">
    <property type="entry name" value="Glyco_trans_1"/>
</dbReference>
<evidence type="ECO:0000313" key="2">
    <source>
        <dbReference type="EMBL" id="CZQ24977.1"/>
    </source>
</evidence>
<reference evidence="2" key="1">
    <citation type="submission" date="2016-02" db="EMBL/GenBank/DDBJ databases">
        <authorList>
            <person name="Wen L."/>
            <person name="He K."/>
            <person name="Yang H."/>
        </authorList>
    </citation>
    <scope>NUCLEOTIDE SEQUENCE</scope>
    <source>
        <strain evidence="2">DX259/08</strain>
    </source>
</reference>
<dbReference type="EMBL" id="LT174582">
    <property type="protein sequence ID" value="CZQ24977.1"/>
    <property type="molecule type" value="Genomic_DNA"/>
</dbReference>
<evidence type="ECO:0000259" key="1">
    <source>
        <dbReference type="Pfam" id="PF00534"/>
    </source>
</evidence>
<dbReference type="AlphaFoldDB" id="A0A193SEL0"/>
<dbReference type="SUPFAM" id="SSF53756">
    <property type="entry name" value="UDP-Glycosyltransferase/glycogen phosphorylase"/>
    <property type="match status" value="1"/>
</dbReference>
<keyword evidence="2" id="KW-0808">Transferase</keyword>
<dbReference type="PANTHER" id="PTHR12526">
    <property type="entry name" value="GLYCOSYLTRANSFERASE"/>
    <property type="match status" value="1"/>
</dbReference>
<name>A0A193SEL0_KLEPN</name>
<dbReference type="GO" id="GO:0016757">
    <property type="term" value="F:glycosyltransferase activity"/>
    <property type="evidence" value="ECO:0007669"/>
    <property type="project" value="InterPro"/>
</dbReference>
<reference evidence="2" key="2">
    <citation type="submission" date="2016-06" db="EMBL/GenBank/DDBJ databases">
        <title>Towards a vaccine: An investigation of Klebsiella pneumoniae surface antigens.</title>
        <authorList>
            <person name="Follador R."/>
            <person name="Heinz E."/>
            <person name="Wyres K.L."/>
            <person name="Ellington M.J."/>
            <person name="Kowarik M."/>
            <person name="Holt K.E."/>
            <person name="Thomson N.R."/>
        </authorList>
    </citation>
    <scope>NUCLEOTIDE SEQUENCE</scope>
    <source>
        <strain evidence="2">DX259/08</strain>
    </source>
</reference>
<dbReference type="PATRIC" id="fig|573.1602.peg.2491"/>
<dbReference type="CDD" id="cd03801">
    <property type="entry name" value="GT4_PimA-like"/>
    <property type="match status" value="1"/>
</dbReference>
<accession>A0A193SEL0</accession>